<dbReference type="AlphaFoldDB" id="A0AAW1MZS3"/>
<evidence type="ECO:0000256" key="1">
    <source>
        <dbReference type="SAM" id="MobiDB-lite"/>
    </source>
</evidence>
<evidence type="ECO:0000313" key="2">
    <source>
        <dbReference type="EMBL" id="KAK9752550.1"/>
    </source>
</evidence>
<keyword evidence="3" id="KW-1185">Reference proteome</keyword>
<dbReference type="Proteomes" id="UP001458880">
    <property type="component" value="Unassembled WGS sequence"/>
</dbReference>
<feature type="compositionally biased region" description="Low complexity" evidence="1">
    <location>
        <begin position="200"/>
        <end position="219"/>
    </location>
</feature>
<proteinExistence type="predicted"/>
<feature type="region of interest" description="Disordered" evidence="1">
    <location>
        <begin position="76"/>
        <end position="275"/>
    </location>
</feature>
<dbReference type="EMBL" id="JASPKY010000019">
    <property type="protein sequence ID" value="KAK9752550.1"/>
    <property type="molecule type" value="Genomic_DNA"/>
</dbReference>
<gene>
    <name evidence="2" type="ORF">QE152_g4098</name>
</gene>
<feature type="compositionally biased region" description="Basic and acidic residues" evidence="1">
    <location>
        <begin position="238"/>
        <end position="249"/>
    </location>
</feature>
<reference evidence="2 3" key="1">
    <citation type="journal article" date="2024" name="BMC Genomics">
        <title>De novo assembly and annotation of Popillia japonica's genome with initial clues to its potential as an invasive pest.</title>
        <authorList>
            <person name="Cucini C."/>
            <person name="Boschi S."/>
            <person name="Funari R."/>
            <person name="Cardaioli E."/>
            <person name="Iannotti N."/>
            <person name="Marturano G."/>
            <person name="Paoli F."/>
            <person name="Bruttini M."/>
            <person name="Carapelli A."/>
            <person name="Frati F."/>
            <person name="Nardi F."/>
        </authorList>
    </citation>
    <scope>NUCLEOTIDE SEQUENCE [LARGE SCALE GENOMIC DNA]</scope>
    <source>
        <strain evidence="2">DMR45628</strain>
    </source>
</reference>
<protein>
    <submittedName>
        <fullName evidence="2">Uncharacterized protein</fullName>
    </submittedName>
</protein>
<evidence type="ECO:0000313" key="3">
    <source>
        <dbReference type="Proteomes" id="UP001458880"/>
    </source>
</evidence>
<feature type="compositionally biased region" description="Low complexity" evidence="1">
    <location>
        <begin position="175"/>
        <end position="186"/>
    </location>
</feature>
<accession>A0AAW1MZS3</accession>
<organism evidence="2 3">
    <name type="scientific">Popillia japonica</name>
    <name type="common">Japanese beetle</name>
    <dbReference type="NCBI Taxonomy" id="7064"/>
    <lineage>
        <taxon>Eukaryota</taxon>
        <taxon>Metazoa</taxon>
        <taxon>Ecdysozoa</taxon>
        <taxon>Arthropoda</taxon>
        <taxon>Hexapoda</taxon>
        <taxon>Insecta</taxon>
        <taxon>Pterygota</taxon>
        <taxon>Neoptera</taxon>
        <taxon>Endopterygota</taxon>
        <taxon>Coleoptera</taxon>
        <taxon>Polyphaga</taxon>
        <taxon>Scarabaeiformia</taxon>
        <taxon>Scarabaeidae</taxon>
        <taxon>Rutelinae</taxon>
        <taxon>Popillia</taxon>
    </lineage>
</organism>
<feature type="compositionally biased region" description="Polar residues" evidence="1">
    <location>
        <begin position="77"/>
        <end position="100"/>
    </location>
</feature>
<comment type="caution">
    <text evidence="2">The sequence shown here is derived from an EMBL/GenBank/DDBJ whole genome shotgun (WGS) entry which is preliminary data.</text>
</comment>
<sequence length="275" mass="30268">MGFSILERTIGCGPMISPIRQEVPQYYSGYQVAPPMYKQYNTRYCPRDAYGSARYSYPPPPQPYYQKVTRTIHRGSTVRTSDYPTPSPPQRQMSPTQRPLTQDAPVNASYPELQDNRSPIVSPKPTPSPVVGPVSARVPKNETLTQREPVTSPKECVPNCPGNKGNVRKLSATVAPTSAPQQQKPASPAPAPEKDEAPPKKCIAKCAKNSVNQQKQQSPSKDKPRPVALMPKGAIPVEPRDILQVEEAPKQPQVVPDSVMSVEASNRKNSKNIYD</sequence>
<name>A0AAW1MZS3_POPJA</name>